<sequence length="427" mass="48261">MNWIDRDKESIWHPFTQLVNGFEHIMVERAEGLYLYTPEGRKIMDAISSWWVNLHGHSHPKITEAVAEQSKKLEHVIFAGFTHEPAIVLAEKLLSILPSNQSKIFYSDNGSTANEVALKMAFQYWYNKGEKRRTKVVAFEGAYHGDTFGAMSVGDRGPFSAPFSPFLFQVEFLPMPTAENEAEIISSFEKYAHEGELAAFIFEPLVLGSAGMKMYSVELLDKLLKIAKDNSVISIADEVFTGFGRTGKNFASDYLSIAPDIFCLSKGLTGGTMALGVTSCTQKIIEAYKSSDIMKTFFHGHSFTANPIACAASIASFDLLMEKETQQKIEKISQWQKEFKTRIASHPKVLHIRVMGTIFAMEMKTEQTSSYVNEVRHQLYPFFLKRNILLRPLGNTLYILPPYIIEKEEIELVYQAVEEMLQVLDGI</sequence>
<dbReference type="GO" id="GO:0005737">
    <property type="term" value="C:cytoplasm"/>
    <property type="evidence" value="ECO:0007669"/>
    <property type="project" value="UniProtKB-SubCell"/>
</dbReference>
<evidence type="ECO:0000256" key="8">
    <source>
        <dbReference type="ARBA" id="ARBA00048449"/>
    </source>
</evidence>
<dbReference type="GO" id="GO:0004141">
    <property type="term" value="F:dethiobiotin synthase activity"/>
    <property type="evidence" value="ECO:0007669"/>
    <property type="project" value="TreeGrafter"/>
</dbReference>
<dbReference type="PIRSF" id="PIRSF000521">
    <property type="entry name" value="Transaminase_4ab_Lys_Orn"/>
    <property type="match status" value="1"/>
</dbReference>
<evidence type="ECO:0000256" key="2">
    <source>
        <dbReference type="ARBA" id="ARBA00005063"/>
    </source>
</evidence>
<feature type="binding site" evidence="9">
    <location>
        <begin position="301"/>
        <end position="302"/>
    </location>
    <ligand>
        <name>pyridoxal 5'-phosphate</name>
        <dbReference type="ChEBI" id="CHEBI:597326"/>
    </ligand>
</feature>
<evidence type="ECO:0000256" key="6">
    <source>
        <dbReference type="ARBA" id="ARBA00022756"/>
    </source>
</evidence>
<keyword evidence="4 9" id="KW-0808">Transferase</keyword>
<protein>
    <recommendedName>
        <fullName evidence="9">Adenosylmethionine-8-amino-7-oxononanoate aminotransferase</fullName>
        <ecNumber evidence="9">2.6.1.62</ecNumber>
    </recommendedName>
    <alternativeName>
        <fullName evidence="9">7,8-diamino-pelargonic acid aminotransferase</fullName>
        <shortName evidence="9">DAPA AT</shortName>
        <shortName evidence="9">DAPA aminotransferase</shortName>
    </alternativeName>
    <alternativeName>
        <fullName evidence="9">7,8-diaminononanoate synthase</fullName>
        <shortName evidence="9">DANS</shortName>
    </alternativeName>
    <alternativeName>
        <fullName evidence="9">Diaminopelargonic acid synthase</fullName>
    </alternativeName>
</protein>
<dbReference type="CDD" id="cd00610">
    <property type="entry name" value="OAT_like"/>
    <property type="match status" value="1"/>
</dbReference>
<comment type="subcellular location">
    <subcellularLocation>
        <location evidence="9">Cytoplasm</location>
    </subcellularLocation>
</comment>
<dbReference type="PROSITE" id="PS00600">
    <property type="entry name" value="AA_TRANSFER_CLASS_3"/>
    <property type="match status" value="1"/>
</dbReference>
<feature type="site" description="Participates in the substrate recognition with KAPA and in a stacking interaction with the adenine ring of SAM" evidence="9">
    <location>
        <position position="15"/>
    </location>
</feature>
<dbReference type="NCBIfam" id="TIGR00508">
    <property type="entry name" value="bioA"/>
    <property type="match status" value="1"/>
</dbReference>
<evidence type="ECO:0000256" key="4">
    <source>
        <dbReference type="ARBA" id="ARBA00022679"/>
    </source>
</evidence>
<feature type="binding site" evidence="9">
    <location>
        <position position="143"/>
    </location>
    <ligand>
        <name>substrate</name>
    </ligand>
</feature>
<keyword evidence="6 9" id="KW-0093">Biotin biosynthesis</keyword>
<keyword evidence="5 9" id="KW-0949">S-adenosyl-L-methionine</keyword>
<dbReference type="InterPro" id="IPR049704">
    <property type="entry name" value="Aminotrans_3_PPA_site"/>
</dbReference>
<comment type="pathway">
    <text evidence="2 9">Cofactor biosynthesis; biotin biosynthesis; 7,8-diaminononanoate from 8-amino-7-oxononanoate (SAM route): step 1/1.</text>
</comment>
<proteinExistence type="inferred from homology"/>
<dbReference type="EMBL" id="PYVU01000015">
    <property type="protein sequence ID" value="PTB97375.1"/>
    <property type="molecule type" value="Genomic_DNA"/>
</dbReference>
<keyword evidence="3 9" id="KW-0032">Aminotransferase</keyword>
<dbReference type="Gene3D" id="3.40.640.10">
    <property type="entry name" value="Type I PLP-dependent aspartate aminotransferase-like (Major domain)"/>
    <property type="match status" value="1"/>
</dbReference>
<comment type="subunit">
    <text evidence="9">Homodimer.</text>
</comment>
<gene>
    <name evidence="9 10" type="primary">bioA</name>
    <name evidence="10" type="ORF">C9994_03040</name>
</gene>
<accession>A0A2T4DU75</accession>
<evidence type="ECO:0000256" key="9">
    <source>
        <dbReference type="HAMAP-Rule" id="MF_00834"/>
    </source>
</evidence>
<dbReference type="EC" id="2.6.1.62" evidence="9"/>
<comment type="similarity">
    <text evidence="9">Belongs to the class-III pyridoxal-phosphate-dependent aminotransferase family. BioA subfamily.</text>
</comment>
<evidence type="ECO:0000256" key="3">
    <source>
        <dbReference type="ARBA" id="ARBA00022576"/>
    </source>
</evidence>
<comment type="catalytic activity">
    <reaction evidence="8 9">
        <text>(8S)-8-amino-7-oxononanoate + S-adenosyl-L-methionine = S-adenosyl-4-methylsulfanyl-2-oxobutanoate + (7R,8S)-7,8-diammoniononanoate</text>
        <dbReference type="Rhea" id="RHEA:16861"/>
        <dbReference type="ChEBI" id="CHEBI:16490"/>
        <dbReference type="ChEBI" id="CHEBI:59789"/>
        <dbReference type="ChEBI" id="CHEBI:149468"/>
        <dbReference type="ChEBI" id="CHEBI:149469"/>
        <dbReference type="EC" id="2.6.1.62"/>
    </reaction>
</comment>
<comment type="function">
    <text evidence="9">Catalyzes the transfer of the alpha-amino group from S-adenosyl-L-methionine (SAM) to 7-keto-8-aminopelargonic acid (KAPA) to form 7,8-diaminopelargonic acid (DAPA). It is the only aminotransferase known to utilize SAM as an amino donor.</text>
</comment>
<dbReference type="InterPro" id="IPR005814">
    <property type="entry name" value="Aminotrans_3"/>
</dbReference>
<evidence type="ECO:0000313" key="11">
    <source>
        <dbReference type="Proteomes" id="UP000240608"/>
    </source>
</evidence>
<comment type="cofactor">
    <cofactor evidence="1 9">
        <name>pyridoxal 5'-phosphate</name>
        <dbReference type="ChEBI" id="CHEBI:597326"/>
    </cofactor>
</comment>
<dbReference type="InterPro" id="IPR015422">
    <property type="entry name" value="PyrdxlP-dep_Trfase_small"/>
</dbReference>
<comment type="caution">
    <text evidence="10">The sequence shown here is derived from an EMBL/GenBank/DDBJ whole genome shotgun (WGS) entry which is preliminary data.</text>
</comment>
<dbReference type="InterPro" id="IPR015424">
    <property type="entry name" value="PyrdxlP-dep_Trfase"/>
</dbReference>
<dbReference type="NCBIfam" id="NF004624">
    <property type="entry name" value="PRK05964.1"/>
    <property type="match status" value="1"/>
</dbReference>
<keyword evidence="9" id="KW-0963">Cytoplasm</keyword>
<feature type="binding site" evidence="9">
    <location>
        <position position="237"/>
    </location>
    <ligand>
        <name>pyridoxal 5'-phosphate</name>
        <dbReference type="ChEBI" id="CHEBI:597326"/>
    </ligand>
</feature>
<dbReference type="GO" id="GO:0004015">
    <property type="term" value="F:adenosylmethionine-8-amino-7-oxononanoate transaminase activity"/>
    <property type="evidence" value="ECO:0007669"/>
    <property type="project" value="UniProtKB-UniRule"/>
</dbReference>
<name>A0A2T4DU75_9BACT</name>
<evidence type="ECO:0000256" key="7">
    <source>
        <dbReference type="ARBA" id="ARBA00022898"/>
    </source>
</evidence>
<feature type="binding site" evidence="9">
    <location>
        <begin position="110"/>
        <end position="111"/>
    </location>
    <ligand>
        <name>pyridoxal 5'-phosphate</name>
        <dbReference type="ChEBI" id="CHEBI:597326"/>
    </ligand>
</feature>
<dbReference type="InterPro" id="IPR015421">
    <property type="entry name" value="PyrdxlP-dep_Trfase_major"/>
</dbReference>
<evidence type="ECO:0000256" key="5">
    <source>
        <dbReference type="ARBA" id="ARBA00022691"/>
    </source>
</evidence>
<organism evidence="10 11">
    <name type="scientific">Marivirga lumbricoides</name>
    <dbReference type="NCBI Taxonomy" id="1046115"/>
    <lineage>
        <taxon>Bacteria</taxon>
        <taxon>Pseudomonadati</taxon>
        <taxon>Bacteroidota</taxon>
        <taxon>Cytophagia</taxon>
        <taxon>Cytophagales</taxon>
        <taxon>Marivirgaceae</taxon>
        <taxon>Marivirga</taxon>
    </lineage>
</organism>
<dbReference type="GO" id="GO:0009102">
    <property type="term" value="P:biotin biosynthetic process"/>
    <property type="evidence" value="ECO:0007669"/>
    <property type="project" value="UniProtKB-UniRule"/>
</dbReference>
<dbReference type="SUPFAM" id="SSF53383">
    <property type="entry name" value="PLP-dependent transferases"/>
    <property type="match status" value="1"/>
</dbReference>
<feature type="modified residue" description="N6-(pyridoxal phosphate)lysine" evidence="9">
    <location>
        <position position="266"/>
    </location>
</feature>
<dbReference type="PANTHER" id="PTHR42684">
    <property type="entry name" value="ADENOSYLMETHIONINE-8-AMINO-7-OXONONANOATE AMINOTRANSFERASE"/>
    <property type="match status" value="1"/>
</dbReference>
<feature type="binding site" evidence="9">
    <location>
        <position position="300"/>
    </location>
    <ligand>
        <name>substrate</name>
    </ligand>
</feature>
<dbReference type="HAMAP" id="MF_00834">
    <property type="entry name" value="BioA"/>
    <property type="match status" value="1"/>
</dbReference>
<reference evidence="10 11" key="1">
    <citation type="submission" date="2018-03" db="EMBL/GenBank/DDBJ databases">
        <title>Cross-interface Injection: A General Nanoliter Liquid Handling Method Applied to Single Cells Genome Amplification Automated Nanoliter Liquid Handling Applied to Single Cell Multiple Displacement Amplification.</title>
        <authorList>
            <person name="Yun J."/>
            <person name="Xu P."/>
            <person name="Xu J."/>
            <person name="Dai X."/>
            <person name="Wang Y."/>
            <person name="Zheng X."/>
            <person name="Cao C."/>
            <person name="Yi Q."/>
            <person name="Zhu Y."/>
            <person name="Wang L."/>
            <person name="Dong Z."/>
            <person name="Huang Y."/>
            <person name="Huang L."/>
            <person name="Du W."/>
        </authorList>
    </citation>
    <scope>NUCLEOTIDE SEQUENCE [LARGE SCALE GENOMIC DNA]</scope>
    <source>
        <strain evidence="10 11">Z-D1-2</strain>
    </source>
</reference>
<feature type="binding site" evidence="9">
    <location>
        <position position="391"/>
    </location>
    <ligand>
        <name>substrate</name>
    </ligand>
</feature>
<dbReference type="PANTHER" id="PTHR42684:SF3">
    <property type="entry name" value="ADENOSYLMETHIONINE-8-AMINO-7-OXONONANOATE AMINOTRANSFERASE"/>
    <property type="match status" value="1"/>
</dbReference>
<dbReference type="Pfam" id="PF00202">
    <property type="entry name" value="Aminotran_3"/>
    <property type="match status" value="1"/>
</dbReference>
<keyword evidence="7 9" id="KW-0663">Pyridoxal phosphate</keyword>
<feature type="binding site" evidence="9">
    <location>
        <position position="266"/>
    </location>
    <ligand>
        <name>substrate</name>
    </ligand>
</feature>
<dbReference type="InterPro" id="IPR005815">
    <property type="entry name" value="BioA"/>
</dbReference>
<dbReference type="UniPathway" id="UPA00078">
    <property type="reaction ID" value="UER00160"/>
</dbReference>
<dbReference type="FunFam" id="3.40.640.10:FF:000004">
    <property type="entry name" value="Acetylornithine aminotransferase"/>
    <property type="match status" value="1"/>
</dbReference>
<feature type="binding site" evidence="9">
    <location>
        <position position="50"/>
    </location>
    <ligand>
        <name>substrate</name>
    </ligand>
</feature>
<dbReference type="Gene3D" id="3.90.1150.10">
    <property type="entry name" value="Aspartate Aminotransferase, domain 1"/>
    <property type="match status" value="1"/>
</dbReference>
<dbReference type="Proteomes" id="UP000240608">
    <property type="component" value="Unassembled WGS sequence"/>
</dbReference>
<evidence type="ECO:0000313" key="10">
    <source>
        <dbReference type="EMBL" id="PTB97375.1"/>
    </source>
</evidence>
<evidence type="ECO:0000256" key="1">
    <source>
        <dbReference type="ARBA" id="ARBA00001933"/>
    </source>
</evidence>
<dbReference type="GO" id="GO:0030170">
    <property type="term" value="F:pyridoxal phosphate binding"/>
    <property type="evidence" value="ECO:0007669"/>
    <property type="project" value="UniProtKB-UniRule"/>
</dbReference>
<dbReference type="AlphaFoldDB" id="A0A2T4DU75"/>
<dbReference type="GO" id="GO:0051537">
    <property type="term" value="F:2 iron, 2 sulfur cluster binding"/>
    <property type="evidence" value="ECO:0007669"/>
    <property type="project" value="UniProtKB-KW"/>
</dbReference>